<sequence length="409" mass="41888">MLSAVSSLSAAYHGRSALQLLQVSVDRTGTAGSIERISAGLSPLMNGTANAAIDILIRIALDAKGNSDISIEAKDGAVTTKAGSGDDTIKISAGAAIGVYGGSGNDTIDIAATGMKSILGSFNVAADNVEGGEGDDSIHIDGHGVVMRIDGDAGNDLIEIGSTGGNGSSGMLDYGIDIVKGGAGNDTIKLASDSQVGRINGDTGDDIIDIKANGRADRIHGGDGNDTITAQAKSVSLLDGGDGNDTIVVNASYVSNIDGGDGNDTIIATTDGLLRNISGGRGDDHVVLDNKSRNEASYYFSAGDGRDVVVTNGPLEINGFSEDSTRRLDMSRASITVDGDTVTIGFVGTTDSITVKLGGRMADAGNIHLVYRPETQSLLIADDRYIAENTPAPPVFDRSEDNHVGPFRR</sequence>
<reference evidence="2 3" key="1">
    <citation type="submission" date="2014-08" db="EMBL/GenBank/DDBJ databases">
        <authorList>
            <person name="Chen Y.-H."/>
        </authorList>
    </citation>
    <scope>NUCLEOTIDE SEQUENCE [LARGE SCALE GENOMIC DNA]</scope>
</reference>
<feature type="region of interest" description="Disordered" evidence="1">
    <location>
        <begin position="390"/>
        <end position="409"/>
    </location>
</feature>
<dbReference type="InterPro" id="IPR011049">
    <property type="entry name" value="Serralysin-like_metalloprot_C"/>
</dbReference>
<dbReference type="InterPro" id="IPR001343">
    <property type="entry name" value="Hemolysn_Ca-bd"/>
</dbReference>
<dbReference type="SUPFAM" id="SSF51120">
    <property type="entry name" value="beta-Roll"/>
    <property type="match status" value="1"/>
</dbReference>
<evidence type="ECO:0000313" key="2">
    <source>
        <dbReference type="EMBL" id="CDZ50490.1"/>
    </source>
</evidence>
<dbReference type="PRINTS" id="PR00313">
    <property type="entry name" value="CABNDNGRPT"/>
</dbReference>
<proteinExistence type="predicted"/>
<accession>A0A0T7GT71</accession>
<evidence type="ECO:0000313" key="3">
    <source>
        <dbReference type="Proteomes" id="UP000039660"/>
    </source>
</evidence>
<gene>
    <name evidence="2" type="primary">frpC</name>
    <name evidence="2" type="ORF">NGAL_HAMBI1189_34870</name>
</gene>
<evidence type="ECO:0000256" key="1">
    <source>
        <dbReference type="SAM" id="MobiDB-lite"/>
    </source>
</evidence>
<dbReference type="AlphaFoldDB" id="A0A0T7GT71"/>
<protein>
    <submittedName>
        <fullName evidence="2">Iron-regulated protein FrpC</fullName>
    </submittedName>
</protein>
<dbReference type="GO" id="GO:0005509">
    <property type="term" value="F:calcium ion binding"/>
    <property type="evidence" value="ECO:0007669"/>
    <property type="project" value="InterPro"/>
</dbReference>
<dbReference type="Pfam" id="PF00353">
    <property type="entry name" value="HemolysinCabind"/>
    <property type="match status" value="6"/>
</dbReference>
<dbReference type="Gene3D" id="2.160.20.160">
    <property type="match status" value="1"/>
</dbReference>
<dbReference type="RefSeq" id="WP_046636465.1">
    <property type="nucleotide sequence ID" value="NZ_CCRK01000008.1"/>
</dbReference>
<dbReference type="EMBL" id="CCRK01000008">
    <property type="protein sequence ID" value="CDZ50490.1"/>
    <property type="molecule type" value="Genomic_DNA"/>
</dbReference>
<name>A0A0T7GT71_NEOGA</name>
<dbReference type="Proteomes" id="UP000039660">
    <property type="component" value="Unassembled WGS sequence"/>
</dbReference>
<organism evidence="2 3">
    <name type="scientific">Neorhizobium galegae bv. officinalis</name>
    <dbReference type="NCBI Taxonomy" id="323656"/>
    <lineage>
        <taxon>Bacteria</taxon>
        <taxon>Pseudomonadati</taxon>
        <taxon>Pseudomonadota</taxon>
        <taxon>Alphaproteobacteria</taxon>
        <taxon>Hyphomicrobiales</taxon>
        <taxon>Rhizobiaceae</taxon>
        <taxon>Rhizobium/Agrobacterium group</taxon>
        <taxon>Neorhizobium</taxon>
    </lineage>
</organism>